<proteinExistence type="predicted"/>
<keyword evidence="2" id="KW-1185">Reference proteome</keyword>
<dbReference type="AlphaFoldDB" id="M7C1J9"/>
<dbReference type="Proteomes" id="UP000031443">
    <property type="component" value="Unassembled WGS sequence"/>
</dbReference>
<dbReference type="EMBL" id="KB478633">
    <property type="protein sequence ID" value="EMP42050.1"/>
    <property type="molecule type" value="Genomic_DNA"/>
</dbReference>
<organism evidence="1 2">
    <name type="scientific">Chelonia mydas</name>
    <name type="common">Green sea-turtle</name>
    <name type="synonym">Chelonia agassizi</name>
    <dbReference type="NCBI Taxonomy" id="8469"/>
    <lineage>
        <taxon>Eukaryota</taxon>
        <taxon>Metazoa</taxon>
        <taxon>Chordata</taxon>
        <taxon>Craniata</taxon>
        <taxon>Vertebrata</taxon>
        <taxon>Euteleostomi</taxon>
        <taxon>Archelosauria</taxon>
        <taxon>Testudinata</taxon>
        <taxon>Testudines</taxon>
        <taxon>Cryptodira</taxon>
        <taxon>Durocryptodira</taxon>
        <taxon>Americhelydia</taxon>
        <taxon>Chelonioidea</taxon>
        <taxon>Cheloniidae</taxon>
        <taxon>Chelonia</taxon>
    </lineage>
</organism>
<evidence type="ECO:0000313" key="2">
    <source>
        <dbReference type="Proteomes" id="UP000031443"/>
    </source>
</evidence>
<evidence type="ECO:0000313" key="1">
    <source>
        <dbReference type="EMBL" id="EMP42050.1"/>
    </source>
</evidence>
<name>M7C1J9_CHEMY</name>
<gene>
    <name evidence="1" type="ORF">UY3_00640</name>
</gene>
<sequence>MEEEIRLPSRNLHKRIAACLQGSFIKRSQEDKRCHTAVSRRCSRTANRRHPPLPLQLCSPAILSIANFSMLSVMGSQVTMNDITLLRITQRDKERMLLECQQTPGPYTTILCYAMIPDYVLLACCGKVSYHGGRNKPALPRNLLQRLLEESFMEMSLEVSHSIPRHVNRLFQ</sequence>
<accession>M7C1J9</accession>
<protein>
    <submittedName>
        <fullName evidence="1">Uncharacterized protein</fullName>
    </submittedName>
</protein>
<reference evidence="2" key="1">
    <citation type="journal article" date="2013" name="Nat. Genet.">
        <title>The draft genomes of soft-shell turtle and green sea turtle yield insights into the development and evolution of the turtle-specific body plan.</title>
        <authorList>
            <person name="Wang Z."/>
            <person name="Pascual-Anaya J."/>
            <person name="Zadissa A."/>
            <person name="Li W."/>
            <person name="Niimura Y."/>
            <person name="Huang Z."/>
            <person name="Li C."/>
            <person name="White S."/>
            <person name="Xiong Z."/>
            <person name="Fang D."/>
            <person name="Wang B."/>
            <person name="Ming Y."/>
            <person name="Chen Y."/>
            <person name="Zheng Y."/>
            <person name="Kuraku S."/>
            <person name="Pignatelli M."/>
            <person name="Herrero J."/>
            <person name="Beal K."/>
            <person name="Nozawa M."/>
            <person name="Li Q."/>
            <person name="Wang J."/>
            <person name="Zhang H."/>
            <person name="Yu L."/>
            <person name="Shigenobu S."/>
            <person name="Wang J."/>
            <person name="Liu J."/>
            <person name="Flicek P."/>
            <person name="Searle S."/>
            <person name="Wang J."/>
            <person name="Kuratani S."/>
            <person name="Yin Y."/>
            <person name="Aken B."/>
            <person name="Zhang G."/>
            <person name="Irie N."/>
        </authorList>
    </citation>
    <scope>NUCLEOTIDE SEQUENCE [LARGE SCALE GENOMIC DNA]</scope>
</reference>